<dbReference type="PANTHER" id="PTHR43674">
    <property type="entry name" value="NITRILASE C965.09-RELATED"/>
    <property type="match status" value="1"/>
</dbReference>
<accession>A0A9X3EF68</accession>
<dbReference type="GO" id="GO:0033388">
    <property type="term" value="P:putrescine biosynthetic process from arginine"/>
    <property type="evidence" value="ECO:0007669"/>
    <property type="project" value="TreeGrafter"/>
</dbReference>
<dbReference type="Proteomes" id="UP001150830">
    <property type="component" value="Unassembled WGS sequence"/>
</dbReference>
<gene>
    <name evidence="3" type="ORF">OUO13_14685</name>
</gene>
<dbReference type="CDD" id="cd07573">
    <property type="entry name" value="CPA"/>
    <property type="match status" value="1"/>
</dbReference>
<dbReference type="GO" id="GO:0050126">
    <property type="term" value="F:N-carbamoylputrescine amidase activity"/>
    <property type="evidence" value="ECO:0007669"/>
    <property type="project" value="TreeGrafter"/>
</dbReference>
<evidence type="ECO:0000256" key="1">
    <source>
        <dbReference type="ARBA" id="ARBA00022801"/>
    </source>
</evidence>
<sequence length="309" mass="34332">MAVAEPNKPAALPARLKVAAIQQAFAGTPAATFANTVEHIRAAAEAGAQLVCLQELHGNRYFCQHESEELFDLAEPLNGPTSQQLGALAAELGIVIVGSIFERRAQGVFHNTAVVFDNSPELAGFYRKMHIPDDPGYYEKYYFTPGDAHSPGFQPIVTSVGKLGILVCWDQWYPEAARLMALAGANLLIYPTAIGWDPIQQADENQRQLEAWMTVQRGHAIANHLPVISTNRCGFEGDPSGQRNGIQFWGNSFICGQQGEFLARASEDQQQTLLVDIDMSRTAQLRRTWPYMRDRRIEAFGDISKRWRD</sequence>
<dbReference type="PROSITE" id="PS50263">
    <property type="entry name" value="CN_HYDROLASE"/>
    <property type="match status" value="1"/>
</dbReference>
<organism evidence="3 4">
    <name type="scientific">Parathalassolituus penaei</name>
    <dbReference type="NCBI Taxonomy" id="2997323"/>
    <lineage>
        <taxon>Bacteria</taxon>
        <taxon>Pseudomonadati</taxon>
        <taxon>Pseudomonadota</taxon>
        <taxon>Gammaproteobacteria</taxon>
        <taxon>Oceanospirillales</taxon>
        <taxon>Oceanospirillaceae</taxon>
        <taxon>Parathalassolituus</taxon>
    </lineage>
</organism>
<evidence type="ECO:0000313" key="4">
    <source>
        <dbReference type="Proteomes" id="UP001150830"/>
    </source>
</evidence>
<dbReference type="SUPFAM" id="SSF56317">
    <property type="entry name" value="Carbon-nitrogen hydrolase"/>
    <property type="match status" value="1"/>
</dbReference>
<dbReference type="InterPro" id="IPR036526">
    <property type="entry name" value="C-N_Hydrolase_sf"/>
</dbReference>
<dbReference type="InterPro" id="IPR050345">
    <property type="entry name" value="Aliph_Amidase/BUP"/>
</dbReference>
<dbReference type="RefSeq" id="WP_283174642.1">
    <property type="nucleotide sequence ID" value="NZ_JAPNOA010000055.1"/>
</dbReference>
<dbReference type="Gene3D" id="3.60.110.10">
    <property type="entry name" value="Carbon-nitrogen hydrolase"/>
    <property type="match status" value="1"/>
</dbReference>
<evidence type="ECO:0000259" key="2">
    <source>
        <dbReference type="PROSITE" id="PS50263"/>
    </source>
</evidence>
<dbReference type="FunFam" id="3.60.110.10:FF:000010">
    <property type="entry name" value="Carbon-nitrogen hydrolase"/>
    <property type="match status" value="1"/>
</dbReference>
<comment type="caution">
    <text evidence="3">The sequence shown here is derived from an EMBL/GenBank/DDBJ whole genome shotgun (WGS) entry which is preliminary data.</text>
</comment>
<protein>
    <submittedName>
        <fullName evidence="3">Carbon-nitrogen hydrolase</fullName>
    </submittedName>
</protein>
<dbReference type="AlphaFoldDB" id="A0A9X3EF68"/>
<dbReference type="PANTHER" id="PTHR43674:SF2">
    <property type="entry name" value="BETA-UREIDOPROPIONASE"/>
    <property type="match status" value="1"/>
</dbReference>
<evidence type="ECO:0000313" key="3">
    <source>
        <dbReference type="EMBL" id="MCY0966432.1"/>
    </source>
</evidence>
<feature type="domain" description="CN hydrolase" evidence="2">
    <location>
        <begin position="16"/>
        <end position="279"/>
    </location>
</feature>
<name>A0A9X3EF68_9GAMM</name>
<keyword evidence="1 3" id="KW-0378">Hydrolase</keyword>
<dbReference type="EMBL" id="JAPNOA010000055">
    <property type="protein sequence ID" value="MCY0966432.1"/>
    <property type="molecule type" value="Genomic_DNA"/>
</dbReference>
<dbReference type="Pfam" id="PF00795">
    <property type="entry name" value="CN_hydrolase"/>
    <property type="match status" value="1"/>
</dbReference>
<reference evidence="3" key="1">
    <citation type="submission" date="2022-11" db="EMBL/GenBank/DDBJ databases">
        <title>Parathalassolutuus dongxingensis gen. nov., sp. nov., a novel member of family Oceanospirillaceae isolated from a coastal shrimp pond in Guangxi, China.</title>
        <authorList>
            <person name="Chen H."/>
        </authorList>
    </citation>
    <scope>NUCLEOTIDE SEQUENCE</scope>
    <source>
        <strain evidence="3">G-43</strain>
    </source>
</reference>
<proteinExistence type="predicted"/>
<dbReference type="InterPro" id="IPR003010">
    <property type="entry name" value="C-N_Hydrolase"/>
</dbReference>
<keyword evidence="4" id="KW-1185">Reference proteome</keyword>